<evidence type="ECO:0000313" key="2">
    <source>
        <dbReference type="Proteomes" id="UP000176578"/>
    </source>
</evidence>
<evidence type="ECO:0000313" key="1">
    <source>
        <dbReference type="EMBL" id="OGE77420.1"/>
    </source>
</evidence>
<name>A0A1F5NJ20_9BACT</name>
<protein>
    <submittedName>
        <fullName evidence="1">Uncharacterized protein</fullName>
    </submittedName>
</protein>
<reference evidence="1 2" key="1">
    <citation type="journal article" date="2016" name="Nat. Commun.">
        <title>Thousands of microbial genomes shed light on interconnected biogeochemical processes in an aquifer system.</title>
        <authorList>
            <person name="Anantharaman K."/>
            <person name="Brown C.T."/>
            <person name="Hug L.A."/>
            <person name="Sharon I."/>
            <person name="Castelle C.J."/>
            <person name="Probst A.J."/>
            <person name="Thomas B.C."/>
            <person name="Singh A."/>
            <person name="Wilkins M.J."/>
            <person name="Karaoz U."/>
            <person name="Brodie E.L."/>
            <person name="Williams K.H."/>
            <person name="Hubbard S.S."/>
            <person name="Banfield J.F."/>
        </authorList>
    </citation>
    <scope>NUCLEOTIDE SEQUENCE [LARGE SCALE GENOMIC DNA]</scope>
</reference>
<dbReference type="EMBL" id="MFDZ01000052">
    <property type="protein sequence ID" value="OGE77420.1"/>
    <property type="molecule type" value="Genomic_DNA"/>
</dbReference>
<gene>
    <name evidence="1" type="ORF">A3J19_03170</name>
</gene>
<dbReference type="AlphaFoldDB" id="A0A1F5NJ20"/>
<dbReference type="Proteomes" id="UP000176578">
    <property type="component" value="Unassembled WGS sequence"/>
</dbReference>
<organism evidence="1 2">
    <name type="scientific">Candidatus Daviesbacteria bacterium RIFCSPLOWO2_02_FULL_41_8</name>
    <dbReference type="NCBI Taxonomy" id="1797798"/>
    <lineage>
        <taxon>Bacteria</taxon>
        <taxon>Candidatus Daviesiibacteriota</taxon>
    </lineage>
</organism>
<accession>A0A1F5NJ20</accession>
<comment type="caution">
    <text evidence="1">The sequence shown here is derived from an EMBL/GenBank/DDBJ whole genome shotgun (WGS) entry which is preliminary data.</text>
</comment>
<proteinExistence type="predicted"/>
<sequence length="62" mass="7404">MISKEALEQFKEIYKLEYGEELPDDLAEDLAFNYLNLFDQVYRPIKQEWADEYPEKSNDNGP</sequence>